<evidence type="ECO:0000256" key="1">
    <source>
        <dbReference type="ARBA" id="ARBA00006484"/>
    </source>
</evidence>
<dbReference type="PANTHER" id="PTHR43639">
    <property type="entry name" value="OXIDOREDUCTASE, SHORT-CHAIN DEHYDROGENASE/REDUCTASE FAMILY (AFU_ORTHOLOGUE AFUA_5G02870)"/>
    <property type="match status" value="1"/>
</dbReference>
<dbReference type="EMBL" id="PDOC01000003">
    <property type="protein sequence ID" value="PIL45674.1"/>
    <property type="molecule type" value="Genomic_DNA"/>
</dbReference>
<dbReference type="PROSITE" id="PS00061">
    <property type="entry name" value="ADH_SHORT"/>
    <property type="match status" value="1"/>
</dbReference>
<dbReference type="InterPro" id="IPR036291">
    <property type="entry name" value="NAD(P)-bd_dom_sf"/>
</dbReference>
<dbReference type="GO" id="GO:0016491">
    <property type="term" value="F:oxidoreductase activity"/>
    <property type="evidence" value="ECO:0007669"/>
    <property type="project" value="UniProtKB-KW"/>
</dbReference>
<dbReference type="InterPro" id="IPR057326">
    <property type="entry name" value="KR_dom"/>
</dbReference>
<dbReference type="PANTHER" id="PTHR43639:SF9">
    <property type="entry name" value="BLL5898 PROTEIN"/>
    <property type="match status" value="1"/>
</dbReference>
<dbReference type="SMART" id="SM00822">
    <property type="entry name" value="PKS_KR"/>
    <property type="match status" value="1"/>
</dbReference>
<dbReference type="CDD" id="cd05233">
    <property type="entry name" value="SDR_c"/>
    <property type="match status" value="1"/>
</dbReference>
<dbReference type="FunFam" id="3.40.50.720:FF:000084">
    <property type="entry name" value="Short-chain dehydrogenase reductase"/>
    <property type="match status" value="1"/>
</dbReference>
<sequence length="248" mass="26148">MQLQGLKDKVAIVTGAAGGIGLACARRLLGEGARVVLADRDEARLQQACEALRKSAAARVLASRCDVGVEADVVATVELAIGTWERLDIVVNNAGLMLFKPIEQLTEDDWRRVLQVDLLGAFFFIRQAFLKMDRGGAIVNVSSVHALETSALVSAYAAAKAALLSLTRSAAIEAKPKGIRVNAILPGAVDTPMLWSNPNVKSGVERVRPDDVGTVDEIAAAIVFLASDDALFVHGAALRVDGGRLGAL</sequence>
<dbReference type="SUPFAM" id="SSF51735">
    <property type="entry name" value="NAD(P)-binding Rossmann-fold domains"/>
    <property type="match status" value="1"/>
</dbReference>
<dbReference type="RefSeq" id="WP_099787584.1">
    <property type="nucleotide sequence ID" value="NZ_JBHLYV010000029.1"/>
</dbReference>
<dbReference type="Pfam" id="PF13561">
    <property type="entry name" value="adh_short_C2"/>
    <property type="match status" value="1"/>
</dbReference>
<dbReference type="OrthoDB" id="9806974at2"/>
<gene>
    <name evidence="4" type="ORF">CR105_06235</name>
</gene>
<proteinExistence type="inferred from homology"/>
<comment type="caution">
    <text evidence="4">The sequence shown here is derived from an EMBL/GenBank/DDBJ whole genome shotgun (WGS) entry which is preliminary data.</text>
</comment>
<dbReference type="InterPro" id="IPR020904">
    <property type="entry name" value="Sc_DH/Rdtase_CS"/>
</dbReference>
<reference evidence="4 5" key="1">
    <citation type="submission" date="2017-10" db="EMBL/GenBank/DDBJ databases">
        <title>Massilia psychrophilum sp. nov., a novel purple-pigmented bacterium isolated from Tianshan glacier, Xinjiang Municipality, China.</title>
        <authorList>
            <person name="Wang H."/>
        </authorList>
    </citation>
    <scope>NUCLEOTIDE SEQUENCE [LARGE SCALE GENOMIC DNA]</scope>
    <source>
        <strain evidence="4 5">JCM 30074</strain>
    </source>
</reference>
<name>A0A2G8TI10_9BURK</name>
<dbReference type="AlphaFoldDB" id="A0A2G8TI10"/>
<evidence type="ECO:0000313" key="5">
    <source>
        <dbReference type="Proteomes" id="UP000230390"/>
    </source>
</evidence>
<organism evidence="4 5">
    <name type="scientific">Massilia eurypsychrophila</name>
    <dbReference type="NCBI Taxonomy" id="1485217"/>
    <lineage>
        <taxon>Bacteria</taxon>
        <taxon>Pseudomonadati</taxon>
        <taxon>Pseudomonadota</taxon>
        <taxon>Betaproteobacteria</taxon>
        <taxon>Burkholderiales</taxon>
        <taxon>Oxalobacteraceae</taxon>
        <taxon>Telluria group</taxon>
        <taxon>Massilia</taxon>
    </lineage>
</organism>
<keyword evidence="5" id="KW-1185">Reference proteome</keyword>
<dbReference type="PRINTS" id="PR00081">
    <property type="entry name" value="GDHRDH"/>
</dbReference>
<evidence type="ECO:0000256" key="2">
    <source>
        <dbReference type="ARBA" id="ARBA00023002"/>
    </source>
</evidence>
<dbReference type="InterPro" id="IPR002347">
    <property type="entry name" value="SDR_fam"/>
</dbReference>
<dbReference type="PROSITE" id="PS51257">
    <property type="entry name" value="PROKAR_LIPOPROTEIN"/>
    <property type="match status" value="1"/>
</dbReference>
<dbReference type="Gene3D" id="3.40.50.720">
    <property type="entry name" value="NAD(P)-binding Rossmann-like Domain"/>
    <property type="match status" value="1"/>
</dbReference>
<accession>A0A2G8TI10</accession>
<comment type="similarity">
    <text evidence="1">Belongs to the short-chain dehydrogenases/reductases (SDR) family.</text>
</comment>
<keyword evidence="2" id="KW-0560">Oxidoreductase</keyword>
<dbReference type="Proteomes" id="UP000230390">
    <property type="component" value="Unassembled WGS sequence"/>
</dbReference>
<feature type="domain" description="Ketoreductase" evidence="3">
    <location>
        <begin position="9"/>
        <end position="187"/>
    </location>
</feature>
<evidence type="ECO:0000259" key="3">
    <source>
        <dbReference type="SMART" id="SM00822"/>
    </source>
</evidence>
<dbReference type="PRINTS" id="PR00080">
    <property type="entry name" value="SDRFAMILY"/>
</dbReference>
<evidence type="ECO:0000313" key="4">
    <source>
        <dbReference type="EMBL" id="PIL45674.1"/>
    </source>
</evidence>
<protein>
    <submittedName>
        <fullName evidence="4">Oxidoreductase</fullName>
    </submittedName>
</protein>